<organism evidence="8 9">
    <name type="scientific">Ananas comosus</name>
    <name type="common">Pineapple</name>
    <name type="synonym">Ananas ananas</name>
    <dbReference type="NCBI Taxonomy" id="4615"/>
    <lineage>
        <taxon>Eukaryota</taxon>
        <taxon>Viridiplantae</taxon>
        <taxon>Streptophyta</taxon>
        <taxon>Embryophyta</taxon>
        <taxon>Tracheophyta</taxon>
        <taxon>Spermatophyta</taxon>
        <taxon>Magnoliopsida</taxon>
        <taxon>Liliopsida</taxon>
        <taxon>Poales</taxon>
        <taxon>Bromeliaceae</taxon>
        <taxon>Bromelioideae</taxon>
        <taxon>Ananas</taxon>
    </lineage>
</organism>
<feature type="region of interest" description="Disordered" evidence="7">
    <location>
        <begin position="1"/>
        <end position="32"/>
    </location>
</feature>
<reference evidence="8 9" key="1">
    <citation type="journal article" date="2016" name="DNA Res.">
        <title>The draft genome of MD-2 pineapple using hybrid error correction of long reads.</title>
        <authorList>
            <person name="Redwan R.M."/>
            <person name="Saidin A."/>
            <person name="Kumar S.V."/>
        </authorList>
    </citation>
    <scope>NUCLEOTIDE SEQUENCE [LARGE SCALE GENOMIC DNA]</scope>
    <source>
        <strain evidence="9">cv. MD2</strain>
        <tissue evidence="8">Leaf</tissue>
    </source>
</reference>
<gene>
    <name evidence="11 12 13 14" type="primary">LOC109719387</name>
    <name evidence="8" type="ORF">ACMD2_16538</name>
</gene>
<evidence type="ECO:0000313" key="8">
    <source>
        <dbReference type="EMBL" id="OAY81516.1"/>
    </source>
</evidence>
<dbReference type="GO" id="GO:0030154">
    <property type="term" value="P:cell differentiation"/>
    <property type="evidence" value="ECO:0007669"/>
    <property type="project" value="UniProtKB-KW"/>
</dbReference>
<evidence type="ECO:0000256" key="2">
    <source>
        <dbReference type="ARBA" id="ARBA00022473"/>
    </source>
</evidence>
<evidence type="ECO:0000256" key="1">
    <source>
        <dbReference type="ARBA" id="ARBA00005405"/>
    </source>
</evidence>
<keyword evidence="2" id="KW-0217">Developmental protein</keyword>
<dbReference type="AlphaFoldDB" id="A0A199VX43"/>
<evidence type="ECO:0000256" key="5">
    <source>
        <dbReference type="ARBA" id="ARBA00023089"/>
    </source>
</evidence>
<evidence type="ECO:0000256" key="6">
    <source>
        <dbReference type="SAM" id="Coils"/>
    </source>
</evidence>
<evidence type="ECO:0000256" key="3">
    <source>
        <dbReference type="ARBA" id="ARBA00022782"/>
    </source>
</evidence>
<dbReference type="RefSeq" id="XP_020101614.1">
    <property type="nucleotide sequence ID" value="XM_020246025.1"/>
</dbReference>
<comment type="similarity">
    <text evidence="1">Belongs to the FLX family.</text>
</comment>
<dbReference type="RefSeq" id="XP_020101613.1">
    <property type="nucleotide sequence ID" value="XM_020246024.1"/>
</dbReference>
<dbReference type="EMBL" id="LSRQ01000654">
    <property type="protein sequence ID" value="OAY81516.1"/>
    <property type="molecule type" value="Genomic_DNA"/>
</dbReference>
<dbReference type="RefSeq" id="XP_020101616.1">
    <property type="nucleotide sequence ID" value="XM_020246027.1"/>
</dbReference>
<dbReference type="GO" id="GO:0009908">
    <property type="term" value="P:flower development"/>
    <property type="evidence" value="ECO:0007669"/>
    <property type="project" value="UniProtKB-KW"/>
</dbReference>
<keyword evidence="10" id="KW-1185">Reference proteome</keyword>
<proteinExistence type="inferred from homology"/>
<dbReference type="RefSeq" id="XP_020101612.1">
    <property type="nucleotide sequence ID" value="XM_020246023.1"/>
</dbReference>
<evidence type="ECO:0000256" key="7">
    <source>
        <dbReference type="SAM" id="MobiDB-lite"/>
    </source>
</evidence>
<dbReference type="PANTHER" id="PTHR33405">
    <property type="entry name" value="PROTEIN FLX-LIKE 2"/>
    <property type="match status" value="1"/>
</dbReference>
<evidence type="ECO:0000313" key="14">
    <source>
        <dbReference type="RefSeq" id="XP_020101616.1"/>
    </source>
</evidence>
<dbReference type="InterPro" id="IPR040353">
    <property type="entry name" value="FLX/FLX-like"/>
</dbReference>
<evidence type="ECO:0000313" key="11">
    <source>
        <dbReference type="RefSeq" id="XP_020101612.1"/>
    </source>
</evidence>
<keyword evidence="3" id="KW-0221">Differentiation</keyword>
<evidence type="ECO:0000313" key="10">
    <source>
        <dbReference type="Proteomes" id="UP000515123"/>
    </source>
</evidence>
<dbReference type="Gramene" id="Aco021926.1.mrna1">
    <property type="protein sequence ID" value="Aco021926.1.mrna1"/>
    <property type="gene ID" value="Aco021926.1.path1"/>
</dbReference>
<feature type="coiled-coil region" evidence="6">
    <location>
        <begin position="127"/>
        <end position="220"/>
    </location>
</feature>
<accession>A0A199VX43</accession>
<dbReference type="STRING" id="4615.A0A199VX43"/>
<keyword evidence="4 6" id="KW-0175">Coiled coil</keyword>
<protein>
    <submittedName>
        <fullName evidence="8 11">Protein FLX-like 3</fullName>
    </submittedName>
</protein>
<dbReference type="OrthoDB" id="2018286at2759"/>
<dbReference type="GeneID" id="109719387"/>
<reference evidence="11 12" key="2">
    <citation type="submission" date="2025-04" db="UniProtKB">
        <authorList>
            <consortium name="RefSeq"/>
        </authorList>
    </citation>
    <scope>IDENTIFICATION</scope>
    <source>
        <tissue evidence="11 12">Leaf</tissue>
    </source>
</reference>
<evidence type="ECO:0000313" key="12">
    <source>
        <dbReference type="RefSeq" id="XP_020101613.1"/>
    </source>
</evidence>
<evidence type="ECO:0000313" key="9">
    <source>
        <dbReference type="Proteomes" id="UP000092600"/>
    </source>
</evidence>
<dbReference type="GO" id="GO:0005634">
    <property type="term" value="C:nucleus"/>
    <property type="evidence" value="ECO:0007669"/>
    <property type="project" value="EnsemblPlants"/>
</dbReference>
<name>A0A199VX43_ANACO</name>
<evidence type="ECO:0000256" key="4">
    <source>
        <dbReference type="ARBA" id="ARBA00023054"/>
    </source>
</evidence>
<dbReference type="PANTHER" id="PTHR33405:SF20">
    <property type="entry name" value="PROTEIN FLX-LIKE 3"/>
    <property type="match status" value="1"/>
</dbReference>
<dbReference type="Proteomes" id="UP000092600">
    <property type="component" value="Unassembled WGS sequence"/>
</dbReference>
<sequence>MSGRGRVPRHIADGRRPYPDFQEGPYFRGPPPRPHPALLEEEFELQQIEIRRLMADHHALVEDRLALQREIAAGKEEIHRLNMIMADFRAEKESHIRELIEKGLKLEADLRATEPLRNEVVHLRAEIEKQIAMKQELNVKIQTLTQELTRAQADNQQISILRGEIDGLREELMRARTAVEYEKKGNFELMDQRQAMEKNLVSMAREIEKLRAELANSEGRPWAAGGPYGMNFGSPEGAFPSSYGASYSLHQGVAEKAPMYGPGPGPWGAFDKSHLARR</sequence>
<keyword evidence="5" id="KW-0287">Flowering</keyword>
<evidence type="ECO:0000313" key="13">
    <source>
        <dbReference type="RefSeq" id="XP_020101614.1"/>
    </source>
</evidence>
<dbReference type="Proteomes" id="UP000515123">
    <property type="component" value="Linkage group 13"/>
</dbReference>